<keyword evidence="11" id="KW-1185">Reference proteome</keyword>
<feature type="domain" description="Major facilitator superfamily (MFS) profile" evidence="9">
    <location>
        <begin position="85"/>
        <end position="497"/>
    </location>
</feature>
<dbReference type="PROSITE" id="PS50850">
    <property type="entry name" value="MFS"/>
    <property type="match status" value="1"/>
</dbReference>
<dbReference type="InterPro" id="IPR011701">
    <property type="entry name" value="MFS"/>
</dbReference>
<gene>
    <name evidence="10" type="ORF">CT0861_03911</name>
</gene>
<dbReference type="AlphaFoldDB" id="A0A166QN63"/>
<name>A0A166QN63_9PEZI</name>
<comment type="subcellular location">
    <subcellularLocation>
        <location evidence="1">Membrane</location>
        <topology evidence="1">Multi-pass membrane protein</topology>
    </subcellularLocation>
</comment>
<reference evidence="10 11" key="1">
    <citation type="submission" date="2015-06" db="EMBL/GenBank/DDBJ databases">
        <title>Survival trade-offs in plant roots during colonization by closely related pathogenic and mutualistic fungi.</title>
        <authorList>
            <person name="Hacquard S."/>
            <person name="Kracher B."/>
            <person name="Hiruma K."/>
            <person name="Weinman A."/>
            <person name="Muench P."/>
            <person name="Garrido Oter R."/>
            <person name="Ver Loren van Themaat E."/>
            <person name="Dallerey J.-F."/>
            <person name="Damm U."/>
            <person name="Henrissat B."/>
            <person name="Lespinet O."/>
            <person name="Thon M."/>
            <person name="Kemen E."/>
            <person name="McHardy A.C."/>
            <person name="Schulze-Lefert P."/>
            <person name="O'Connell R.J."/>
        </authorList>
    </citation>
    <scope>NUCLEOTIDE SEQUENCE [LARGE SCALE GENOMIC DNA]</scope>
    <source>
        <strain evidence="10 11">0861</strain>
    </source>
</reference>
<feature type="transmembrane region" description="Helical" evidence="8">
    <location>
        <begin position="353"/>
        <end position="374"/>
    </location>
</feature>
<dbReference type="FunFam" id="1.20.1250.20:FF:000064">
    <property type="entry name" value="MFS allantoate transporter"/>
    <property type="match status" value="1"/>
</dbReference>
<evidence type="ECO:0000256" key="3">
    <source>
        <dbReference type="ARBA" id="ARBA00022692"/>
    </source>
</evidence>
<dbReference type="InterPro" id="IPR036259">
    <property type="entry name" value="MFS_trans_sf"/>
</dbReference>
<accession>A0A166QN63</accession>
<dbReference type="Proteomes" id="UP000076552">
    <property type="component" value="Unassembled WGS sequence"/>
</dbReference>
<proteinExistence type="inferred from homology"/>
<keyword evidence="4 8" id="KW-1133">Transmembrane helix</keyword>
<organism evidence="10 11">
    <name type="scientific">Colletotrichum tofieldiae</name>
    <dbReference type="NCBI Taxonomy" id="708197"/>
    <lineage>
        <taxon>Eukaryota</taxon>
        <taxon>Fungi</taxon>
        <taxon>Dikarya</taxon>
        <taxon>Ascomycota</taxon>
        <taxon>Pezizomycotina</taxon>
        <taxon>Sordariomycetes</taxon>
        <taxon>Hypocreomycetidae</taxon>
        <taxon>Glomerellales</taxon>
        <taxon>Glomerellaceae</taxon>
        <taxon>Colletotrichum</taxon>
        <taxon>Colletotrichum spaethianum species complex</taxon>
    </lineage>
</organism>
<dbReference type="PANTHER" id="PTHR43791">
    <property type="entry name" value="PERMEASE-RELATED"/>
    <property type="match status" value="1"/>
</dbReference>
<dbReference type="EMBL" id="LFIV01000128">
    <property type="protein sequence ID" value="KZL68145.1"/>
    <property type="molecule type" value="Genomic_DNA"/>
</dbReference>
<feature type="transmembrane region" description="Helical" evidence="8">
    <location>
        <begin position="211"/>
        <end position="234"/>
    </location>
</feature>
<feature type="transmembrane region" description="Helical" evidence="8">
    <location>
        <begin position="246"/>
        <end position="268"/>
    </location>
</feature>
<sequence length="533" mass="59209">MADIDNKRPTELHPTETSIDSDKRPASTTSATAPTDAKSPNHVAGKQPKTGADAALDLLNETGRLGRTVDPELNQRLKRRIDTHIMPLICIVYFLQYIDKTAISYASVTGIQQSTGLHGNQFNWVASIFFFGQLAFEFPTIRLIQMFPLAKYTSVNVTLWGLVLACLAACKNYAGLLVCRFLLGVFEAAVVPAWVLFTSQWYTKQEQAFRVGIWFSVCGAAQMFGGFFAYGVAVHVGRDPNAALRGWQVIFLFLGLLTAVVGVAFWFIMPDSPASAKFLSQEEKATHLERIRDNEQGIGSQQFKWKHVKEALLDTMTWLYAFWIFAANIPNSTATSFGNILVKGMGYTSEESLLLVTPLGAYEIVALVGLTWLAMKTRQRLYWCIAGHIPAIIGAILMATTSKVPALIGYYTSGGIPIGWTTILGLQSSNVAGSTKKVTVACIGTIAYTVGNIISPQTFQARDAPRYLPAKISICIIYFLVTVDLFVMRWVLDRRNKKRDAEKAALGDAYKVEENHEFWDLTDLENKEFRYEL</sequence>
<feature type="transmembrane region" description="Helical" evidence="8">
    <location>
        <begin position="124"/>
        <end position="145"/>
    </location>
</feature>
<feature type="transmembrane region" description="Helical" evidence="8">
    <location>
        <begin position="81"/>
        <end position="98"/>
    </location>
</feature>
<comment type="similarity">
    <text evidence="6">Belongs to the major facilitator superfamily. Allantoate permease family.</text>
</comment>
<dbReference type="Pfam" id="PF07690">
    <property type="entry name" value="MFS_1"/>
    <property type="match status" value="1"/>
</dbReference>
<dbReference type="GO" id="GO:0016020">
    <property type="term" value="C:membrane"/>
    <property type="evidence" value="ECO:0007669"/>
    <property type="project" value="UniProtKB-SubCell"/>
</dbReference>
<feature type="compositionally biased region" description="Low complexity" evidence="7">
    <location>
        <begin position="26"/>
        <end position="40"/>
    </location>
</feature>
<evidence type="ECO:0000256" key="2">
    <source>
        <dbReference type="ARBA" id="ARBA00022448"/>
    </source>
</evidence>
<evidence type="ECO:0000256" key="5">
    <source>
        <dbReference type="ARBA" id="ARBA00023136"/>
    </source>
</evidence>
<feature type="transmembrane region" description="Helical" evidence="8">
    <location>
        <begin position="467"/>
        <end position="492"/>
    </location>
</feature>
<keyword evidence="3 8" id="KW-0812">Transmembrane</keyword>
<keyword evidence="5 8" id="KW-0472">Membrane</keyword>
<evidence type="ECO:0000259" key="9">
    <source>
        <dbReference type="PROSITE" id="PS50850"/>
    </source>
</evidence>
<dbReference type="PANTHER" id="PTHR43791:SF1">
    <property type="entry name" value="ALLANTOATE PERMEASE"/>
    <property type="match status" value="1"/>
</dbReference>
<evidence type="ECO:0000256" key="8">
    <source>
        <dbReference type="SAM" id="Phobius"/>
    </source>
</evidence>
<feature type="transmembrane region" description="Helical" evidence="8">
    <location>
        <begin position="438"/>
        <end position="455"/>
    </location>
</feature>
<dbReference type="Gene3D" id="1.20.1250.20">
    <property type="entry name" value="MFS general substrate transporter like domains"/>
    <property type="match status" value="1"/>
</dbReference>
<keyword evidence="2" id="KW-0813">Transport</keyword>
<feature type="transmembrane region" description="Helical" evidence="8">
    <location>
        <begin position="381"/>
        <end position="401"/>
    </location>
</feature>
<evidence type="ECO:0000256" key="6">
    <source>
        <dbReference type="ARBA" id="ARBA00037968"/>
    </source>
</evidence>
<feature type="region of interest" description="Disordered" evidence="7">
    <location>
        <begin position="1"/>
        <end position="49"/>
    </location>
</feature>
<dbReference type="CDD" id="cd17327">
    <property type="entry name" value="MFS_FEN2_like"/>
    <property type="match status" value="1"/>
</dbReference>
<feature type="transmembrane region" description="Helical" evidence="8">
    <location>
        <begin position="407"/>
        <end position="426"/>
    </location>
</feature>
<evidence type="ECO:0000256" key="1">
    <source>
        <dbReference type="ARBA" id="ARBA00004141"/>
    </source>
</evidence>
<dbReference type="GO" id="GO:0022857">
    <property type="term" value="F:transmembrane transporter activity"/>
    <property type="evidence" value="ECO:0007669"/>
    <property type="project" value="InterPro"/>
</dbReference>
<feature type="transmembrane region" description="Helical" evidence="8">
    <location>
        <begin position="181"/>
        <end position="199"/>
    </location>
</feature>
<evidence type="ECO:0000313" key="10">
    <source>
        <dbReference type="EMBL" id="KZL68145.1"/>
    </source>
</evidence>
<dbReference type="SUPFAM" id="SSF103473">
    <property type="entry name" value="MFS general substrate transporter"/>
    <property type="match status" value="1"/>
</dbReference>
<comment type="caution">
    <text evidence="10">The sequence shown here is derived from an EMBL/GenBank/DDBJ whole genome shotgun (WGS) entry which is preliminary data.</text>
</comment>
<evidence type="ECO:0000313" key="11">
    <source>
        <dbReference type="Proteomes" id="UP000076552"/>
    </source>
</evidence>
<dbReference type="OrthoDB" id="6730379at2759"/>
<feature type="compositionally biased region" description="Basic and acidic residues" evidence="7">
    <location>
        <begin position="1"/>
        <end position="25"/>
    </location>
</feature>
<evidence type="ECO:0000256" key="4">
    <source>
        <dbReference type="ARBA" id="ARBA00022989"/>
    </source>
</evidence>
<protein>
    <submittedName>
        <fullName evidence="10">MFS allantoate transporter</fullName>
    </submittedName>
</protein>
<dbReference type="InterPro" id="IPR020846">
    <property type="entry name" value="MFS_dom"/>
</dbReference>
<evidence type="ECO:0000256" key="7">
    <source>
        <dbReference type="SAM" id="MobiDB-lite"/>
    </source>
</evidence>